<evidence type="ECO:0008006" key="3">
    <source>
        <dbReference type="Google" id="ProtNLM"/>
    </source>
</evidence>
<protein>
    <recommendedName>
        <fullName evidence="3">DUF4905 domain-containing protein</fullName>
    </recommendedName>
</protein>
<gene>
    <name evidence="1" type="ORF">ACFS7Y_21100</name>
</gene>
<dbReference type="Proteomes" id="UP001597525">
    <property type="component" value="Unassembled WGS sequence"/>
</dbReference>
<dbReference type="RefSeq" id="WP_320183386.1">
    <property type="nucleotide sequence ID" value="NZ_CP138332.1"/>
</dbReference>
<name>A0ABW6BK59_9SPHI</name>
<sequence length="249" mass="28866">MTKYTIYKAFEKKFPSQIWKIVVDAQSLQVAVETRDNETTKPHLHVFDFAGRSLLENLPVDEKEWTLEALQHQTIILKRLGDTSPVKEGIWFLDLEGNTRYLSHEHTWIDTCVDFVKMRHRSIQSGFEEYLDIRAASKAIGHDSSCDSYNTSLKMPSPYGGLLPPHLSHLTYVDIPWISLTDEKLLISYHSKDEEGYHLNLCVANASNVLHEQRLLQNMPKMIPQPYFQIGHQIFLMSYNKQEIVSYLV</sequence>
<proteinExistence type="predicted"/>
<comment type="caution">
    <text evidence="1">The sequence shown here is derived from an EMBL/GenBank/DDBJ whole genome shotgun (WGS) entry which is preliminary data.</text>
</comment>
<evidence type="ECO:0000313" key="1">
    <source>
        <dbReference type="EMBL" id="MFD2969900.1"/>
    </source>
</evidence>
<accession>A0ABW6BK59</accession>
<keyword evidence="2" id="KW-1185">Reference proteome</keyword>
<organism evidence="1 2">
    <name type="scientific">Sphingobacterium bambusae</name>
    <dbReference type="NCBI Taxonomy" id="662858"/>
    <lineage>
        <taxon>Bacteria</taxon>
        <taxon>Pseudomonadati</taxon>
        <taxon>Bacteroidota</taxon>
        <taxon>Sphingobacteriia</taxon>
        <taxon>Sphingobacteriales</taxon>
        <taxon>Sphingobacteriaceae</taxon>
        <taxon>Sphingobacterium</taxon>
    </lineage>
</organism>
<evidence type="ECO:0000313" key="2">
    <source>
        <dbReference type="Proteomes" id="UP001597525"/>
    </source>
</evidence>
<reference evidence="2" key="1">
    <citation type="journal article" date="2019" name="Int. J. Syst. Evol. Microbiol.">
        <title>The Global Catalogue of Microorganisms (GCM) 10K type strain sequencing project: providing services to taxonomists for standard genome sequencing and annotation.</title>
        <authorList>
            <consortium name="The Broad Institute Genomics Platform"/>
            <consortium name="The Broad Institute Genome Sequencing Center for Infectious Disease"/>
            <person name="Wu L."/>
            <person name="Ma J."/>
        </authorList>
    </citation>
    <scope>NUCLEOTIDE SEQUENCE [LARGE SCALE GENOMIC DNA]</scope>
    <source>
        <strain evidence="2">KCTC 22814</strain>
    </source>
</reference>
<dbReference type="EMBL" id="JBHUPB010000015">
    <property type="protein sequence ID" value="MFD2969900.1"/>
    <property type="molecule type" value="Genomic_DNA"/>
</dbReference>